<evidence type="ECO:0000256" key="1">
    <source>
        <dbReference type="ARBA" id="ARBA00004613"/>
    </source>
</evidence>
<dbReference type="InterPro" id="IPR047589">
    <property type="entry name" value="DUF11_rpt"/>
</dbReference>
<comment type="caution">
    <text evidence="7">The sequence shown here is derived from an EMBL/GenBank/DDBJ whole genome shotgun (WGS) entry which is preliminary data.</text>
</comment>
<feature type="domain" description="DUF11" evidence="5">
    <location>
        <begin position="1822"/>
        <end position="1934"/>
    </location>
</feature>
<dbReference type="RefSeq" id="WP_210660856.1">
    <property type="nucleotide sequence ID" value="NZ_JAGKQQ010000001.1"/>
</dbReference>
<dbReference type="SUPFAM" id="SSF117074">
    <property type="entry name" value="Hypothetical protein PA1324"/>
    <property type="match status" value="5"/>
</dbReference>
<feature type="region of interest" description="Disordered" evidence="4">
    <location>
        <begin position="1622"/>
        <end position="1647"/>
    </location>
</feature>
<reference evidence="7 8" key="1">
    <citation type="submission" date="2021-04" db="EMBL/GenBank/DDBJ databases">
        <authorList>
            <person name="Ivanova A."/>
        </authorList>
    </citation>
    <scope>NUCLEOTIDE SEQUENCE [LARGE SCALE GENOMIC DNA]</scope>
    <source>
        <strain evidence="7 8">G18</strain>
    </source>
</reference>
<dbReference type="PANTHER" id="PTHR23303">
    <property type="entry name" value="CARBOXYPEPTIDASE REGULATORY REGION-CONTAINING"/>
    <property type="match status" value="1"/>
</dbReference>
<dbReference type="Proteomes" id="UP000676565">
    <property type="component" value="Unassembled WGS sequence"/>
</dbReference>
<dbReference type="Pfam" id="PF17210">
    <property type="entry name" value="SdrD_B"/>
    <property type="match status" value="2"/>
</dbReference>
<dbReference type="NCBIfam" id="TIGR04226">
    <property type="entry name" value="RrgB_K2N_iso_D2"/>
    <property type="match status" value="1"/>
</dbReference>
<evidence type="ECO:0000256" key="4">
    <source>
        <dbReference type="SAM" id="MobiDB-lite"/>
    </source>
</evidence>
<dbReference type="EMBL" id="JAGKQQ010000001">
    <property type="protein sequence ID" value="MBP3959943.1"/>
    <property type="molecule type" value="Genomic_DNA"/>
</dbReference>
<evidence type="ECO:0000256" key="2">
    <source>
        <dbReference type="ARBA" id="ARBA00022525"/>
    </source>
</evidence>
<dbReference type="InterPro" id="IPR026466">
    <property type="entry name" value="Fim_isopep_form_D2_dom"/>
</dbReference>
<evidence type="ECO:0000313" key="7">
    <source>
        <dbReference type="EMBL" id="MBP3959943.1"/>
    </source>
</evidence>
<feature type="region of interest" description="Disordered" evidence="4">
    <location>
        <begin position="2635"/>
        <end position="2666"/>
    </location>
</feature>
<evidence type="ECO:0000259" key="6">
    <source>
        <dbReference type="Pfam" id="PF17210"/>
    </source>
</evidence>
<evidence type="ECO:0000259" key="5">
    <source>
        <dbReference type="Pfam" id="PF01345"/>
    </source>
</evidence>
<keyword evidence="8" id="KW-1185">Reference proteome</keyword>
<evidence type="ECO:0000313" key="8">
    <source>
        <dbReference type="Proteomes" id="UP000676565"/>
    </source>
</evidence>
<protein>
    <submittedName>
        <fullName evidence="7">Isopeptide-forming domain-containing fimbrial protein</fullName>
    </submittedName>
</protein>
<dbReference type="PANTHER" id="PTHR23303:SF15">
    <property type="entry name" value="COLOSSIN-A"/>
    <property type="match status" value="1"/>
</dbReference>
<accession>A0ABS5C1Z5</accession>
<evidence type="ECO:0000256" key="3">
    <source>
        <dbReference type="ARBA" id="ARBA00022729"/>
    </source>
</evidence>
<gene>
    <name evidence="7" type="ORF">J8F10_32265</name>
</gene>
<dbReference type="Pfam" id="PF01345">
    <property type="entry name" value="DUF11"/>
    <property type="match status" value="1"/>
</dbReference>
<feature type="region of interest" description="Disordered" evidence="4">
    <location>
        <begin position="1492"/>
        <end position="1511"/>
    </location>
</feature>
<dbReference type="Gene3D" id="2.60.40.10">
    <property type="entry name" value="Immunoglobulins"/>
    <property type="match status" value="5"/>
</dbReference>
<dbReference type="InterPro" id="IPR001434">
    <property type="entry name" value="OmcB-like_DUF11"/>
</dbReference>
<feature type="domain" description="SD-repeat containing protein B" evidence="6">
    <location>
        <begin position="2089"/>
        <end position="2201"/>
    </location>
</feature>
<comment type="subcellular location">
    <subcellularLocation>
        <location evidence="1">Secreted</location>
    </subcellularLocation>
</comment>
<dbReference type="NCBIfam" id="TIGR01451">
    <property type="entry name" value="B_ant_repeat"/>
    <property type="match status" value="1"/>
</dbReference>
<keyword evidence="3" id="KW-0732">Signal</keyword>
<dbReference type="InterPro" id="IPR033764">
    <property type="entry name" value="Sdr_B"/>
</dbReference>
<keyword evidence="2" id="KW-0964">Secreted</keyword>
<organism evidence="7 8">
    <name type="scientific">Gemmata palustris</name>
    <dbReference type="NCBI Taxonomy" id="2822762"/>
    <lineage>
        <taxon>Bacteria</taxon>
        <taxon>Pseudomonadati</taxon>
        <taxon>Planctomycetota</taxon>
        <taxon>Planctomycetia</taxon>
        <taxon>Gemmatales</taxon>
        <taxon>Gemmataceae</taxon>
        <taxon>Gemmata</taxon>
    </lineage>
</organism>
<proteinExistence type="predicted"/>
<name>A0ABS5C1Z5_9BACT</name>
<sequence length="2666" mass="272909">MFGRHLRGTGANLSPTAPRRRTFQKWRLLCEQLEDRTAPAAAPTATLTGLPAESLIGENLTFTVRFDNTSVTDTGYGPFVDLYLPATGADGAGAAVDDGITFVSAAYLGTTVRATVITLTSAGVPHPFAKSASGQPVTITPPAGFQPGDQLVVLEVPYGSFTPAQPPADIVITAAVSNLADVNVPLPVRAEGGFRFGNDALDNPATDPSLIGAPVASSVTPTLFRLTKTYLGPEDETTTGPNFPRQYRVSVDVATGQTLTALDLTDVLPPELQFVSVVSTSGATTAISTPSTTAPGGTLTRRFASVTGTAATVDAQMTFSYYVPRIDAPLSPIIDPSTGDDTTAVDDASASATWAPIDPRDPTTTVTSDITANDHTLTLKSIATQKTLSVVVDTGAPGLSPGDTVEYTINFQVSDYFAFQNIVLTDLFSDGQLFTGTPTLFVIDGHGAGGNTSGAFGAANFTLTPNVTGGSDRLVLRVSAELAARGFSTNGRLVGGAIPVGGTGIGPPTSDPPLPFGPTQGTITFRTVVQDRYEIDFPSGNPSLDQGDPISNNVTISGDLLNVTDLTPNGNSEDDTSSTSNKTVSGSFVKTVYAINGVLNTSATPRISPGDTVTYRLRYSLPTADVDNLTVTDFLPLPIFDVDTTGAVTGIDNVVSAAVPVAGRAKFGPADTFTARSGIVPTVGPNSSANSVIFNYGTYDDPTNAPATIDILFTVTVSTDPFADQLLLSNGAQVRSNNTVLETVTGDAISQVVLQEPLLNITKGVVATNNPNGTFSPGAVGPVAFNAPGTAGARFTGTISFAGLAATPINSNLRNVDQSDLVTFAVVVENTGSGPNGAFDLLIRDTLPEGFTLPPGGINLRVTDGAGTLVPFDVVSNGSFDELGGIRLRDPSAGRGAIGPGSVNGVTVQDGSNIVVITFDLLTSGNRTNQIITDVATLANYAGSEGGPNFVPGGLTDDATVQIAAPTVTKTLVGTEIADTFNASTEAVIGELVTYRVRITVPEGTTPGAILTDTLDPELAFVGMVSSTLPGGVTLSGGLVPVVTNSGRTVTWTLGNIVNGNSSNAVPEVIELVYTAVVVNNAQSNAGDLVNNGVSLTYQGGPTISAAAPNVTVIEPQVRIAKSVSVDGAGDTGDAGDPFAYTITLQNVPGANQFTADAFDVTFSDLFLAGQVGSPLENLSFTVVDTTGIVTSANFELVPDPGNGNRLVLRTVAGGDFDLLVDAARTITITVVGNVATTVTVGQVIPNDAAVRWTSLNGVPGQRSPFTPDSTERTGAGGVNDYVATDGADINILNPQLFKAVKVTSETATGDPANVVVGEIVRYRVTVAIPEFGTPTSFQFVDLLPAGVQLLSDGSGFVALVSDAGDNLVASNLTDPAPLLPPDLYLTGDENNVTTLTPEFPIPAGLISLATVSGRTQVTFDLGMVGNPPDPSNDFEFVLVEFNALVTNSAGNQAGAVLVNEVSTLVNGVVTGNTASATLRVAEPVIVVEGKSVVSPTDPDQPDTNPHDAGDRVRYRVDYASGVDRFTSAAYDVRLTDTPPAGKMVIDPASIVVFRNGVQLVAGFTNNSTGATADVTLARVDPGDVISVLYEVVLTAGVQSGETITNTANVTWTSLPGNGTLVNPTDSVTPGASGASDGERNGSGGINDYSGSTSAALTIVTPDLDKNILSTGTPLTGSDQFDPTLVDLTVGESVTYRLTITVPEGTSTLNLMDLLPTMFGGTVVFGSARVVAIGGNISGSALAVGAPGVVAGSTVTFNFGTVVNAPDNVTDARDQIVVDVVGRVTDLPENVSGQQVTNTATLNYGFGTISDTAVADIVEPALDIQKSVSPASADAGDVLTYTVTVTHLPQSTAPAFEVAVRDLLNAGNLELIPGTVTASGSSVALVSNGNGTGDTTVTVVALLALGETLTITYQARLTGAPLPGAVVPNTATLDYTSYFQFLGGRAYNDSDPAQVTVNSSSIGGFIYADLNDNGIYEPGAGEALITGSVTMTLTGTDHIGNAVSVQVVTTTGTYSFTGLRPSGPGGYVITQVNQPVNRADGRDTPGTLFGGAGTLGGTPRDADAITGIAIPLGSNAAAANYNFGELPPATVGDFVWHDLNGNGLQDVGEPGLGGLPVTLAGTNPDGSSFSLTTTTSGGGLYSFANLRPGSYTVQFTAPVGYVFTLLNVGADDTIDSDASRTLGRAPVTLAIGETNNTVDAGAYLGAALTGFVYRDFSINGLREPTGAKPETGIAGVTLVLTGTDPLGNPLLPRTATTGALGGYLFDLLPEGTYTVREVQPPSVFDAGQSGFYDGLDTVGTVAGAPRGSSPAKNQLQVALGIGDDGTEYNFGENPPADPFGFVYVDLNDNAVLESGEPGIAGVAVTVSGVAFTGTPLERLLTASDIPGGALTVFTNGAGRWEFPILPPGLYTFVETQPAGYIDGREQNGDPNPPFTVIVGNDRFDNVELDPFPIRGPFNFGELAANSSLAGSVYIDTNNNGVRDPGEMGVPGATVALTGTDLAGRTVLALVVTDGNGNYLFRGMFGGTYVLTETQPPNLMDGLDRAGTLGGIAGNDIITTIPVGLQQRGTNYDFGELGLIDPSKFWLLSSTDLSALFGPPGSGVTDVNPVLAPVPPTAAGTLLPALLVTRAPAGSTAQVYDTGPPPRDSQSTRSPVTVAHCGSRRAT</sequence>
<dbReference type="InterPro" id="IPR051417">
    <property type="entry name" value="SDr/BOS_complex"/>
</dbReference>
<dbReference type="InterPro" id="IPR013783">
    <property type="entry name" value="Ig-like_fold"/>
</dbReference>
<dbReference type="Gene3D" id="2.60.40.740">
    <property type="match status" value="4"/>
</dbReference>
<feature type="domain" description="SD-repeat containing protein B" evidence="6">
    <location>
        <begin position="2470"/>
        <end position="2541"/>
    </location>
</feature>